<dbReference type="AlphaFoldDB" id="A0A3B0XYI6"/>
<gene>
    <name evidence="1" type="ORF">MNBD_GAMMA15-1292</name>
</gene>
<evidence type="ECO:0008006" key="2">
    <source>
        <dbReference type="Google" id="ProtNLM"/>
    </source>
</evidence>
<protein>
    <recommendedName>
        <fullName evidence="2">DsrS</fullName>
    </recommendedName>
</protein>
<proteinExistence type="predicted"/>
<organism evidence="1">
    <name type="scientific">hydrothermal vent metagenome</name>
    <dbReference type="NCBI Taxonomy" id="652676"/>
    <lineage>
        <taxon>unclassified sequences</taxon>
        <taxon>metagenomes</taxon>
        <taxon>ecological metagenomes</taxon>
    </lineage>
</organism>
<dbReference type="EMBL" id="UOFN01000014">
    <property type="protein sequence ID" value="VAW73455.1"/>
    <property type="molecule type" value="Genomic_DNA"/>
</dbReference>
<accession>A0A3B0XYI6</accession>
<reference evidence="1" key="1">
    <citation type="submission" date="2018-06" db="EMBL/GenBank/DDBJ databases">
        <authorList>
            <person name="Zhirakovskaya E."/>
        </authorList>
    </citation>
    <scope>NUCLEOTIDE SEQUENCE</scope>
</reference>
<name>A0A3B0XYI6_9ZZZZ</name>
<evidence type="ECO:0000313" key="1">
    <source>
        <dbReference type="EMBL" id="VAW73455.1"/>
    </source>
</evidence>
<sequence>MELSAEDALRLHVLLANELEAVRIDESQMVVYALSTEGEASIRLNPQGRDDQYLKKVRELLSSQVLGSPGGYPVFLRRWTRMGQARDDSLEQLLLLGEPEAVVAVVHANGLSDEIARRAWWAMPVADNARRMLENECVVNGKLGRELAEFLVEYLPFETEHKAMIETIRLVLQPDLITDELRDKLWRSAKRKNSYYVGFMDACPDKLPETTKARSDWQQVSETLVPLVEEGNPLAIQLCRCLSASGQAYLATAEMVMSKPTNQDVVVEFLKSIQCYFSSVCPNADSVADMETVVSDAEALLDVPAVCPTTKNVQDMLKALPQYHAEVRAMMALGWVGESLVNPIFARTDSIGSVMRKKIVPVTGPIQQQFSQLRGKVNAT</sequence>